<name>A0A9Q3EHN8_9BASI</name>
<accession>A0A9Q3EHN8</accession>
<dbReference type="AlphaFoldDB" id="A0A9Q3EHN8"/>
<proteinExistence type="predicted"/>
<evidence type="ECO:0000313" key="2">
    <source>
        <dbReference type="Proteomes" id="UP000765509"/>
    </source>
</evidence>
<dbReference type="EMBL" id="AVOT02026085">
    <property type="protein sequence ID" value="MBW0517652.1"/>
    <property type="molecule type" value="Genomic_DNA"/>
</dbReference>
<reference evidence="1" key="1">
    <citation type="submission" date="2021-03" db="EMBL/GenBank/DDBJ databases">
        <title>Draft genome sequence of rust myrtle Austropuccinia psidii MF-1, a brazilian biotype.</title>
        <authorList>
            <person name="Quecine M.C."/>
            <person name="Pachon D.M.R."/>
            <person name="Bonatelli M.L."/>
            <person name="Correr F.H."/>
            <person name="Franceschini L.M."/>
            <person name="Leite T.F."/>
            <person name="Margarido G.R.A."/>
            <person name="Almeida C.A."/>
            <person name="Ferrarezi J.A."/>
            <person name="Labate C.A."/>
        </authorList>
    </citation>
    <scope>NUCLEOTIDE SEQUENCE</scope>
    <source>
        <strain evidence="1">MF-1</strain>
    </source>
</reference>
<protein>
    <submittedName>
        <fullName evidence="1">Uncharacterized protein</fullName>
    </submittedName>
</protein>
<sequence length="109" mass="12743">MHKYKDHRMKNTDTLMEMLFNPAYWQVMFKLIGLSPKQIQEYLIPTANSSLICEDWLFSTSPGLSKNSPQHNFLKMYDCVLQLTNLPHQTKLRLGTPINVFPTSRNNIQ</sequence>
<evidence type="ECO:0000313" key="1">
    <source>
        <dbReference type="EMBL" id="MBW0517652.1"/>
    </source>
</evidence>
<dbReference type="OrthoDB" id="3264316at2759"/>
<dbReference type="Proteomes" id="UP000765509">
    <property type="component" value="Unassembled WGS sequence"/>
</dbReference>
<organism evidence="1 2">
    <name type="scientific">Austropuccinia psidii MF-1</name>
    <dbReference type="NCBI Taxonomy" id="1389203"/>
    <lineage>
        <taxon>Eukaryota</taxon>
        <taxon>Fungi</taxon>
        <taxon>Dikarya</taxon>
        <taxon>Basidiomycota</taxon>
        <taxon>Pucciniomycotina</taxon>
        <taxon>Pucciniomycetes</taxon>
        <taxon>Pucciniales</taxon>
        <taxon>Sphaerophragmiaceae</taxon>
        <taxon>Austropuccinia</taxon>
    </lineage>
</organism>
<gene>
    <name evidence="1" type="ORF">O181_057367</name>
</gene>
<keyword evidence="2" id="KW-1185">Reference proteome</keyword>
<comment type="caution">
    <text evidence="1">The sequence shown here is derived from an EMBL/GenBank/DDBJ whole genome shotgun (WGS) entry which is preliminary data.</text>
</comment>